<protein>
    <submittedName>
        <fullName evidence="1">Uncharacterized protein</fullName>
    </submittedName>
</protein>
<reference evidence="1 2" key="1">
    <citation type="submission" date="2019-05" db="EMBL/GenBank/DDBJ databases">
        <authorList>
            <person name="Farhan Ul Haque M."/>
        </authorList>
    </citation>
    <scope>NUCLEOTIDE SEQUENCE [LARGE SCALE GENOMIC DNA]</scope>
    <source>
        <strain evidence="1">2</strain>
    </source>
</reference>
<evidence type="ECO:0000313" key="1">
    <source>
        <dbReference type="EMBL" id="VTZ51742.1"/>
    </source>
</evidence>
<sequence>MGPKSLQLFGVMIEGSGRKRLCIAGQCAGLAALWACARTGAASRSAGLAHRASALRPIAAMLQIGAGPREEIHRAPQARRQMPAIPFPFVLATFAEAFGPRLPARAQACLCLTIAALFVSY</sequence>
<proteinExistence type="predicted"/>
<comment type="caution">
    <text evidence="1">The sequence shown here is derived from an EMBL/GenBank/DDBJ whole genome shotgun (WGS) entry which is preliminary data.</text>
</comment>
<organism evidence="1 2">
    <name type="scientific">Methylocella tundrae</name>
    <dbReference type="NCBI Taxonomy" id="227605"/>
    <lineage>
        <taxon>Bacteria</taxon>
        <taxon>Pseudomonadati</taxon>
        <taxon>Pseudomonadota</taxon>
        <taxon>Alphaproteobacteria</taxon>
        <taxon>Hyphomicrobiales</taxon>
        <taxon>Beijerinckiaceae</taxon>
        <taxon>Methylocella</taxon>
    </lineage>
</organism>
<dbReference type="EMBL" id="CABFMQ020000109">
    <property type="protein sequence ID" value="VTZ51742.1"/>
    <property type="molecule type" value="Genomic_DNA"/>
</dbReference>
<dbReference type="Proteomes" id="UP000485880">
    <property type="component" value="Unassembled WGS sequence"/>
</dbReference>
<evidence type="ECO:0000313" key="2">
    <source>
        <dbReference type="Proteomes" id="UP000485880"/>
    </source>
</evidence>
<dbReference type="AlphaFoldDB" id="A0A8B6MA32"/>
<name>A0A8B6MA32_METTU</name>
<gene>
    <name evidence="1" type="ORF">MPC4_50050</name>
</gene>
<keyword evidence="2" id="KW-1185">Reference proteome</keyword>
<accession>A0A8B6MA32</accession>